<feature type="compositionally biased region" description="Basic and acidic residues" evidence="6">
    <location>
        <begin position="505"/>
        <end position="515"/>
    </location>
</feature>
<gene>
    <name evidence="10" type="ORF">BON22_0510</name>
</gene>
<evidence type="ECO:0000256" key="1">
    <source>
        <dbReference type="ARBA" id="ARBA00004496"/>
    </source>
</evidence>
<evidence type="ECO:0000256" key="3">
    <source>
        <dbReference type="ARBA" id="ARBA00022490"/>
    </source>
</evidence>
<dbReference type="GO" id="GO:0019901">
    <property type="term" value="F:protein kinase binding"/>
    <property type="evidence" value="ECO:0007669"/>
    <property type="project" value="InterPro"/>
</dbReference>
<keyword evidence="4" id="KW-0143">Chaperone</keyword>
<evidence type="ECO:0000256" key="2">
    <source>
        <dbReference type="ARBA" id="ARBA00006222"/>
    </source>
</evidence>
<dbReference type="SUPFAM" id="SSF101391">
    <property type="entry name" value="Hsp90 co-chaperone CDC37"/>
    <property type="match status" value="1"/>
</dbReference>
<proteinExistence type="inferred from homology"/>
<feature type="domain" description="Cdc37 Hsp90 binding" evidence="8">
    <location>
        <begin position="215"/>
        <end position="396"/>
    </location>
</feature>
<feature type="domain" description="Cdc37 N-terminal" evidence="9">
    <location>
        <begin position="2"/>
        <end position="180"/>
    </location>
</feature>
<feature type="domain" description="Cdc37 C-terminal" evidence="7">
    <location>
        <begin position="410"/>
        <end position="512"/>
    </location>
</feature>
<keyword evidence="3" id="KW-0963">Cytoplasm</keyword>
<evidence type="ECO:0000256" key="6">
    <source>
        <dbReference type="SAM" id="MobiDB-lite"/>
    </source>
</evidence>
<dbReference type="PANTHER" id="PTHR12800">
    <property type="entry name" value="CDC37-RELATED"/>
    <property type="match status" value="1"/>
</dbReference>
<keyword evidence="11" id="KW-1185">Reference proteome</keyword>
<dbReference type="SMART" id="SM01071">
    <property type="entry name" value="CDC37_N"/>
    <property type="match status" value="1"/>
</dbReference>
<dbReference type="SMART" id="SM01070">
    <property type="entry name" value="CDC37_M"/>
    <property type="match status" value="1"/>
</dbReference>
<dbReference type="InterPro" id="IPR013874">
    <property type="entry name" value="Cdc37_Hsp90-bd"/>
</dbReference>
<dbReference type="SMART" id="SM01069">
    <property type="entry name" value="CDC37_C"/>
    <property type="match status" value="1"/>
</dbReference>
<dbReference type="OMA" id="NYSKWDQ"/>
<dbReference type="GO" id="GO:0050821">
    <property type="term" value="P:protein stabilization"/>
    <property type="evidence" value="ECO:0007669"/>
    <property type="project" value="TreeGrafter"/>
</dbReference>
<dbReference type="EMBL" id="MPUK01000001">
    <property type="protein sequence ID" value="ONH69362.1"/>
    <property type="molecule type" value="Genomic_DNA"/>
</dbReference>
<protein>
    <recommendedName>
        <fullName evidence="5">Hsp90 chaperone protein kinase-targeting subunit</fullName>
    </recommendedName>
</protein>
<comment type="caution">
    <text evidence="10">The sequence shown here is derived from an EMBL/GenBank/DDBJ whole genome shotgun (WGS) entry which is preliminary data.</text>
</comment>
<feature type="region of interest" description="Disordered" evidence="6">
    <location>
        <begin position="497"/>
        <end position="532"/>
    </location>
</feature>
<dbReference type="Gene3D" id="1.20.58.610">
    <property type="entry name" value="Cdc37, Hsp90 binding domain"/>
    <property type="match status" value="1"/>
</dbReference>
<dbReference type="GO" id="GO:0051082">
    <property type="term" value="F:unfolded protein binding"/>
    <property type="evidence" value="ECO:0007669"/>
    <property type="project" value="TreeGrafter"/>
</dbReference>
<evidence type="ECO:0000313" key="11">
    <source>
        <dbReference type="Proteomes" id="UP000189513"/>
    </source>
</evidence>
<dbReference type="Pfam" id="PF08565">
    <property type="entry name" value="CDC37_M"/>
    <property type="match status" value="1"/>
</dbReference>
<dbReference type="Gene3D" id="6.10.140.250">
    <property type="match status" value="1"/>
</dbReference>
<dbReference type="Pfam" id="PF08564">
    <property type="entry name" value="CDC37_C"/>
    <property type="match status" value="1"/>
</dbReference>
<evidence type="ECO:0000256" key="5">
    <source>
        <dbReference type="ARBA" id="ARBA00031396"/>
    </source>
</evidence>
<evidence type="ECO:0000313" key="10">
    <source>
        <dbReference type="EMBL" id="ONH69362.1"/>
    </source>
</evidence>
<dbReference type="Proteomes" id="UP000189513">
    <property type="component" value="Unassembled WGS sequence"/>
</dbReference>
<evidence type="ECO:0000256" key="4">
    <source>
        <dbReference type="ARBA" id="ARBA00023186"/>
    </source>
</evidence>
<name>A0A1V2LBY2_CYBFA</name>
<dbReference type="GO" id="GO:0006457">
    <property type="term" value="P:protein folding"/>
    <property type="evidence" value="ECO:0007669"/>
    <property type="project" value="TreeGrafter"/>
</dbReference>
<reference evidence="11" key="1">
    <citation type="journal article" date="2017" name="Genome Announc.">
        <title>Genome sequences of Cyberlindnera fabianii 65, Pichia kudriavzevii 129, and Saccharomyces cerevisiae 131 isolated from fermented masau fruits in Zimbabwe.</title>
        <authorList>
            <person name="van Rijswijck I.M.H."/>
            <person name="Derks M.F.L."/>
            <person name="Abee T."/>
            <person name="de Ridder D."/>
            <person name="Smid E.J."/>
        </authorList>
    </citation>
    <scope>NUCLEOTIDE SEQUENCE [LARGE SCALE GENOMIC DNA]</scope>
    <source>
        <strain evidence="11">65</strain>
    </source>
</reference>
<comment type="similarity">
    <text evidence="2">Belongs to the CDC37 family.</text>
</comment>
<feature type="region of interest" description="Disordered" evidence="6">
    <location>
        <begin position="228"/>
        <end position="259"/>
    </location>
</feature>
<comment type="subcellular location">
    <subcellularLocation>
        <location evidence="1">Cytoplasm</location>
    </subcellularLocation>
</comment>
<accession>A0A1V2LBY2</accession>
<dbReference type="GO" id="GO:0005737">
    <property type="term" value="C:cytoplasm"/>
    <property type="evidence" value="ECO:0007669"/>
    <property type="project" value="UniProtKB-SubCell"/>
</dbReference>
<dbReference type="AlphaFoldDB" id="A0A1V2LBY2"/>
<evidence type="ECO:0000259" key="9">
    <source>
        <dbReference type="SMART" id="SM01071"/>
    </source>
</evidence>
<dbReference type="InterPro" id="IPR004918">
    <property type="entry name" value="Cdc37"/>
</dbReference>
<dbReference type="InterPro" id="IPR013855">
    <property type="entry name" value="Cdc37_N_dom"/>
</dbReference>
<dbReference type="GO" id="GO:0031072">
    <property type="term" value="F:heat shock protein binding"/>
    <property type="evidence" value="ECO:0007669"/>
    <property type="project" value="TreeGrafter"/>
</dbReference>
<dbReference type="STRING" id="36022.A0A1V2LBY2"/>
<sequence length="532" mass="59898">MAIDYSKWDKLEISDDSDIEEHPNVDKKSMIRWRQQAIHEQRQQRNLEIKQMEVQIPMYIELNKRVDKMLADLDNANFGNYDEIQKYLSSNFDDSKPEGVEDDAPSFNEMIEDLILELKEQLKNSGRDPNDGAVLRDEVKNHRKKIDDVLTQNQDKLKSLLKERELHISSEDMHTGWDRSFLNKGESKVAPVTPAVPAPKVSASTIKPEISSAAASSTSAVSPASTQTATSISSATPVSQEVATTSSTTHTDEDDDEGTIERLHPDTAALSQIPLNNTSKIQDMLKSHLHIITESQKDALLMTAFDSQFAGNDPLTKQIIGHSTILKFLLDLIKFKNAKYPPEFHAIISGLFDKLFSSPSSPARNAYDQEIETTFNHIKQRCVVLSQEQAMQGEQKIQLKSIDDSSELVVNLPDPESEDPAEKERYEIFKTLPQKMQEALKSESLDAVNAVFEEMQIEEAEHILEIFDAGDIIGIQAVLENENEWRDIKHDYENGLAEEEGATEQQKESVPKIEELNITPPVEELSTADIVD</sequence>
<dbReference type="InterPro" id="IPR038189">
    <property type="entry name" value="Cdc37_Hsp90-bd_sf"/>
</dbReference>
<dbReference type="Pfam" id="PF03234">
    <property type="entry name" value="CDC37_N"/>
    <property type="match status" value="1"/>
</dbReference>
<evidence type="ECO:0000259" key="7">
    <source>
        <dbReference type="SMART" id="SM01069"/>
    </source>
</evidence>
<organism evidence="10 11">
    <name type="scientific">Cyberlindnera fabianii</name>
    <name type="common">Yeast</name>
    <name type="synonym">Hansenula fabianii</name>
    <dbReference type="NCBI Taxonomy" id="36022"/>
    <lineage>
        <taxon>Eukaryota</taxon>
        <taxon>Fungi</taxon>
        <taxon>Dikarya</taxon>
        <taxon>Ascomycota</taxon>
        <taxon>Saccharomycotina</taxon>
        <taxon>Saccharomycetes</taxon>
        <taxon>Phaffomycetales</taxon>
        <taxon>Phaffomycetaceae</taxon>
        <taxon>Cyberlindnera</taxon>
    </lineage>
</organism>
<dbReference type="PANTHER" id="PTHR12800:SF4">
    <property type="entry name" value="HSP90 CO-CHAPERONE CDC37"/>
    <property type="match status" value="1"/>
</dbReference>
<dbReference type="InterPro" id="IPR013873">
    <property type="entry name" value="Cdc37_C"/>
</dbReference>
<dbReference type="VEuPathDB" id="FungiDB:BON22_0510"/>
<evidence type="ECO:0000259" key="8">
    <source>
        <dbReference type="SMART" id="SM01070"/>
    </source>
</evidence>
<dbReference type="GO" id="GO:0051087">
    <property type="term" value="F:protein-folding chaperone binding"/>
    <property type="evidence" value="ECO:0007669"/>
    <property type="project" value="TreeGrafter"/>
</dbReference>